<dbReference type="Pfam" id="PF18758">
    <property type="entry name" value="KDZ"/>
    <property type="match status" value="1"/>
</dbReference>
<protein>
    <submittedName>
        <fullName evidence="2">Uncharacterized protein</fullName>
    </submittedName>
</protein>
<feature type="coiled-coil region" evidence="1">
    <location>
        <begin position="354"/>
        <end position="381"/>
    </location>
</feature>
<proteinExistence type="predicted"/>
<dbReference type="Proteomes" id="UP000383932">
    <property type="component" value="Unassembled WGS sequence"/>
</dbReference>
<dbReference type="OrthoDB" id="3251205at2759"/>
<dbReference type="EMBL" id="SSOP01000912">
    <property type="protein sequence ID" value="KAB5587634.1"/>
    <property type="molecule type" value="Genomic_DNA"/>
</dbReference>
<keyword evidence="3" id="KW-1185">Reference proteome</keyword>
<dbReference type="InterPro" id="IPR040521">
    <property type="entry name" value="KDZ"/>
</dbReference>
<evidence type="ECO:0000313" key="3">
    <source>
        <dbReference type="Proteomes" id="UP000383932"/>
    </source>
</evidence>
<name>A0A5N5Q7H5_9AGAM</name>
<keyword evidence="1" id="KW-0175">Coiled coil</keyword>
<reference evidence="2 3" key="1">
    <citation type="journal article" date="2019" name="Fungal Biol. Biotechnol.">
        <title>Draft genome sequence of fastidious pathogen Ceratobasidium theobromae, which causes vascular-streak dieback in Theobroma cacao.</title>
        <authorList>
            <person name="Ali S.S."/>
            <person name="Asman A."/>
            <person name="Shao J."/>
            <person name="Firmansyah A.P."/>
            <person name="Susilo A.W."/>
            <person name="Rosmana A."/>
            <person name="McMahon P."/>
            <person name="Junaid M."/>
            <person name="Guest D."/>
            <person name="Kheng T.Y."/>
            <person name="Meinhardt L.W."/>
            <person name="Bailey B.A."/>
        </authorList>
    </citation>
    <scope>NUCLEOTIDE SEQUENCE [LARGE SCALE GENOMIC DNA]</scope>
    <source>
        <strain evidence="2 3">CT2</strain>
    </source>
</reference>
<dbReference type="PANTHER" id="PTHR33096">
    <property type="entry name" value="CXC2 DOMAIN-CONTAINING PROTEIN"/>
    <property type="match status" value="1"/>
</dbReference>
<evidence type="ECO:0000313" key="2">
    <source>
        <dbReference type="EMBL" id="KAB5587634.1"/>
    </source>
</evidence>
<organism evidence="2 3">
    <name type="scientific">Ceratobasidium theobromae</name>
    <dbReference type="NCBI Taxonomy" id="1582974"/>
    <lineage>
        <taxon>Eukaryota</taxon>
        <taxon>Fungi</taxon>
        <taxon>Dikarya</taxon>
        <taxon>Basidiomycota</taxon>
        <taxon>Agaricomycotina</taxon>
        <taxon>Agaricomycetes</taxon>
        <taxon>Cantharellales</taxon>
        <taxon>Ceratobasidiaceae</taxon>
        <taxon>Ceratobasidium</taxon>
    </lineage>
</organism>
<dbReference type="PANTHER" id="PTHR33096:SF1">
    <property type="entry name" value="CXC1-LIKE CYSTEINE CLUSTER ASSOCIATED WITH KDZ TRANSPOSASES DOMAIN-CONTAINING PROTEIN"/>
    <property type="match status" value="1"/>
</dbReference>
<comment type="caution">
    <text evidence="2">The sequence shown here is derived from an EMBL/GenBank/DDBJ whole genome shotgun (WGS) entry which is preliminary data.</text>
</comment>
<gene>
    <name evidence="2" type="ORF">CTheo_8927</name>
</gene>
<accession>A0A5N5Q7H5</accession>
<dbReference type="AlphaFoldDB" id="A0A5N5Q7H5"/>
<sequence length="448" mass="51166">MLNHDYFLDSDYVDCFENEVARRSKAKAPDISNITSEHADHVTSEQLVRVEVDAGQCESESQPVACEERWKNARADDSGKRVAIFDETGIFAVSCRHGSVILVEDMRQSGELSKYALAAVDKLCRVFGNDLLIGYDIGCTFRGTAQRSPLVGPLVREHNTHFVVGSFHGYAHNRKCQLTNHPLNVEGAGLESFEQNEQLFSSTNTVARTTRHASRFHRRQLIVMHLSAWDFGRRCAIGAILKSRYTSALRILATLPQELQKLNPDKTDKDWRLMFTEECKYFEALKEPSPESSFAMLYVKRLRVLAEKEKNFKQAFSTTFTYTVPTQIDTYRNHSSIRNTKKEHEYQHHFAAQIRKLEAQRAAAAEQLLVVQTEVERLECEHSINPRWTPECDEWKAAIEREALDDYFEALRKLESLVVQRIAELEKAHAVGTGKLDFSVCLLHSLIP</sequence>
<evidence type="ECO:0000256" key="1">
    <source>
        <dbReference type="SAM" id="Coils"/>
    </source>
</evidence>